<keyword evidence="6" id="KW-0408">Iron</keyword>
<dbReference type="GO" id="GO:0020037">
    <property type="term" value="F:heme binding"/>
    <property type="evidence" value="ECO:0007669"/>
    <property type="project" value="InterPro"/>
</dbReference>
<dbReference type="InterPro" id="IPR001128">
    <property type="entry name" value="Cyt_P450"/>
</dbReference>
<keyword evidence="7" id="KW-0503">Monooxygenase</keyword>
<evidence type="ECO:0000256" key="4">
    <source>
        <dbReference type="ARBA" id="ARBA00022723"/>
    </source>
</evidence>
<dbReference type="Pfam" id="PF00067">
    <property type="entry name" value="p450"/>
    <property type="match status" value="1"/>
</dbReference>
<dbReference type="PANTHER" id="PTHR24291:SF146">
    <property type="entry name" value="CYTOCHROME P450"/>
    <property type="match status" value="1"/>
</dbReference>
<evidence type="ECO:0000313" key="9">
    <source>
        <dbReference type="Proteomes" id="UP001328107"/>
    </source>
</evidence>
<evidence type="ECO:0000313" key="8">
    <source>
        <dbReference type="EMBL" id="GMR46144.1"/>
    </source>
</evidence>
<proteinExistence type="inferred from homology"/>
<feature type="non-terminal residue" evidence="8">
    <location>
        <position position="1"/>
    </location>
</feature>
<dbReference type="GO" id="GO:0016705">
    <property type="term" value="F:oxidoreductase activity, acting on paired donors, with incorporation or reduction of molecular oxygen"/>
    <property type="evidence" value="ECO:0007669"/>
    <property type="project" value="InterPro"/>
</dbReference>
<dbReference type="GO" id="GO:0004497">
    <property type="term" value="F:monooxygenase activity"/>
    <property type="evidence" value="ECO:0007669"/>
    <property type="project" value="UniProtKB-KW"/>
</dbReference>
<keyword evidence="3" id="KW-0349">Heme</keyword>
<evidence type="ECO:0000256" key="5">
    <source>
        <dbReference type="ARBA" id="ARBA00023002"/>
    </source>
</evidence>
<dbReference type="InterPro" id="IPR002402">
    <property type="entry name" value="Cyt_P450_E_grp-II"/>
</dbReference>
<comment type="cofactor">
    <cofactor evidence="1">
        <name>heme</name>
        <dbReference type="ChEBI" id="CHEBI:30413"/>
    </cofactor>
</comment>
<protein>
    <recommendedName>
        <fullName evidence="10">Cytochrome P450</fullName>
    </recommendedName>
</protein>
<evidence type="ECO:0000256" key="7">
    <source>
        <dbReference type="ARBA" id="ARBA00023033"/>
    </source>
</evidence>
<evidence type="ECO:0008006" key="10">
    <source>
        <dbReference type="Google" id="ProtNLM"/>
    </source>
</evidence>
<dbReference type="AlphaFoldDB" id="A0AAN5CKN1"/>
<dbReference type="InterPro" id="IPR050196">
    <property type="entry name" value="Cytochrome_P450_Monoox"/>
</dbReference>
<dbReference type="EMBL" id="BTRK01000004">
    <property type="protein sequence ID" value="GMR46144.1"/>
    <property type="molecule type" value="Genomic_DNA"/>
</dbReference>
<comment type="caution">
    <text evidence="8">The sequence shown here is derived from an EMBL/GenBank/DDBJ whole genome shotgun (WGS) entry which is preliminary data.</text>
</comment>
<dbReference type="Proteomes" id="UP001328107">
    <property type="component" value="Unassembled WGS sequence"/>
</dbReference>
<keyword evidence="9" id="KW-1185">Reference proteome</keyword>
<organism evidence="8 9">
    <name type="scientific">Pristionchus mayeri</name>
    <dbReference type="NCBI Taxonomy" id="1317129"/>
    <lineage>
        <taxon>Eukaryota</taxon>
        <taxon>Metazoa</taxon>
        <taxon>Ecdysozoa</taxon>
        <taxon>Nematoda</taxon>
        <taxon>Chromadorea</taxon>
        <taxon>Rhabditida</taxon>
        <taxon>Rhabditina</taxon>
        <taxon>Diplogasteromorpha</taxon>
        <taxon>Diplogasteroidea</taxon>
        <taxon>Neodiplogasteridae</taxon>
        <taxon>Pristionchus</taxon>
    </lineage>
</organism>
<gene>
    <name evidence="8" type="ORF">PMAYCL1PPCAC_16339</name>
</gene>
<feature type="non-terminal residue" evidence="8">
    <location>
        <position position="148"/>
    </location>
</feature>
<sequence length="148" mass="16826">ILINQFEAHGMLKAWIGPVPIVVLLKPRHNKILLESNSLISKPWMYDIISEWLGRGLLTSTNEKWYSRRKIITPTFHFNILKGYRDVFVTQGRVFVEQLESAADSGREIDVFPYVKRCALDIIAETAMGTQLNTQTGGNAEYCDAVAR</sequence>
<dbReference type="GO" id="GO:0005506">
    <property type="term" value="F:iron ion binding"/>
    <property type="evidence" value="ECO:0007669"/>
    <property type="project" value="InterPro"/>
</dbReference>
<keyword evidence="4" id="KW-0479">Metal-binding</keyword>
<accession>A0AAN5CKN1</accession>
<name>A0AAN5CKN1_9BILA</name>
<evidence type="ECO:0000256" key="2">
    <source>
        <dbReference type="ARBA" id="ARBA00010617"/>
    </source>
</evidence>
<evidence type="ECO:0000256" key="6">
    <source>
        <dbReference type="ARBA" id="ARBA00023004"/>
    </source>
</evidence>
<dbReference type="InterPro" id="IPR036396">
    <property type="entry name" value="Cyt_P450_sf"/>
</dbReference>
<reference evidence="9" key="1">
    <citation type="submission" date="2022-10" db="EMBL/GenBank/DDBJ databases">
        <title>Genome assembly of Pristionchus species.</title>
        <authorList>
            <person name="Yoshida K."/>
            <person name="Sommer R.J."/>
        </authorList>
    </citation>
    <scope>NUCLEOTIDE SEQUENCE [LARGE SCALE GENOMIC DNA]</scope>
    <source>
        <strain evidence="9">RS5460</strain>
    </source>
</reference>
<comment type="similarity">
    <text evidence="2">Belongs to the cytochrome P450 family.</text>
</comment>
<evidence type="ECO:0000256" key="1">
    <source>
        <dbReference type="ARBA" id="ARBA00001971"/>
    </source>
</evidence>
<evidence type="ECO:0000256" key="3">
    <source>
        <dbReference type="ARBA" id="ARBA00022617"/>
    </source>
</evidence>
<dbReference type="SUPFAM" id="SSF48264">
    <property type="entry name" value="Cytochrome P450"/>
    <property type="match status" value="1"/>
</dbReference>
<dbReference type="PANTHER" id="PTHR24291">
    <property type="entry name" value="CYTOCHROME P450 FAMILY 4"/>
    <property type="match status" value="1"/>
</dbReference>
<dbReference type="Gene3D" id="1.10.630.10">
    <property type="entry name" value="Cytochrome P450"/>
    <property type="match status" value="1"/>
</dbReference>
<keyword evidence="5" id="KW-0560">Oxidoreductase</keyword>
<dbReference type="PRINTS" id="PR00464">
    <property type="entry name" value="EP450II"/>
</dbReference>